<proteinExistence type="predicted"/>
<evidence type="ECO:0000259" key="2">
    <source>
        <dbReference type="PROSITE" id="PS52019"/>
    </source>
</evidence>
<accession>A0A6P1CZ16</accession>
<organism evidence="3 4">
    <name type="scientific">Nocardia cyriacigeorgica</name>
    <dbReference type="NCBI Taxonomy" id="135487"/>
    <lineage>
        <taxon>Bacteria</taxon>
        <taxon>Bacillati</taxon>
        <taxon>Actinomycetota</taxon>
        <taxon>Actinomycetes</taxon>
        <taxon>Mycobacteriales</taxon>
        <taxon>Nocardiaceae</taxon>
        <taxon>Nocardia</taxon>
    </lineage>
</organism>
<dbReference type="Gene3D" id="3.10.129.110">
    <property type="entry name" value="Polyketide synthase dehydratase"/>
    <property type="match status" value="1"/>
</dbReference>
<dbReference type="EMBL" id="JAAGVB010000153">
    <property type="protein sequence ID" value="NEW36873.1"/>
    <property type="molecule type" value="Genomic_DNA"/>
</dbReference>
<dbReference type="InterPro" id="IPR042104">
    <property type="entry name" value="PKS_dehydratase_sf"/>
</dbReference>
<dbReference type="PROSITE" id="PS52019">
    <property type="entry name" value="PKS_MFAS_DH"/>
    <property type="match status" value="1"/>
</dbReference>
<dbReference type="Proteomes" id="UP000471166">
    <property type="component" value="Unassembled WGS sequence"/>
</dbReference>
<protein>
    <recommendedName>
        <fullName evidence="2">PKS/mFAS DH domain-containing protein</fullName>
    </recommendedName>
</protein>
<dbReference type="InterPro" id="IPR020807">
    <property type="entry name" value="PKS_DH"/>
</dbReference>
<evidence type="ECO:0000313" key="3">
    <source>
        <dbReference type="EMBL" id="NEW36873.1"/>
    </source>
</evidence>
<gene>
    <name evidence="3" type="ORF">GV791_30600</name>
</gene>
<comment type="caution">
    <text evidence="3">The sequence shown here is derived from an EMBL/GenBank/DDBJ whole genome shotgun (WGS) entry which is preliminary data.</text>
</comment>
<feature type="domain" description="PKS/mFAS DH" evidence="2">
    <location>
        <begin position="1"/>
        <end position="174"/>
    </location>
</feature>
<feature type="region of interest" description="N-terminal hotdog fold" evidence="1">
    <location>
        <begin position="1"/>
        <end position="65"/>
    </location>
</feature>
<evidence type="ECO:0000256" key="1">
    <source>
        <dbReference type="PROSITE-ProRule" id="PRU01363"/>
    </source>
</evidence>
<dbReference type="Pfam" id="PF14765">
    <property type="entry name" value="PS-DH"/>
    <property type="match status" value="1"/>
</dbReference>
<evidence type="ECO:0000313" key="4">
    <source>
        <dbReference type="Proteomes" id="UP000471166"/>
    </source>
</evidence>
<dbReference type="RefSeq" id="WP_163848460.1">
    <property type="nucleotide sequence ID" value="NZ_JAAGVB010000153.1"/>
</dbReference>
<dbReference type="SMART" id="SM00826">
    <property type="entry name" value="PKS_DH"/>
    <property type="match status" value="1"/>
</dbReference>
<dbReference type="AlphaFoldDB" id="A0A6P1CZ16"/>
<feature type="region of interest" description="C-terminal hotdog fold" evidence="1">
    <location>
        <begin position="82"/>
        <end position="174"/>
    </location>
</feature>
<reference evidence="3 4" key="1">
    <citation type="submission" date="2020-01" db="EMBL/GenBank/DDBJ databases">
        <title>Genetics and antimicrobial susceptibilities of Nocardia species isolated from the soil; a comparison with species isolated from humans.</title>
        <authorList>
            <person name="Carrasco G."/>
            <person name="Monzon S."/>
            <person name="Sansegundo M."/>
            <person name="Garcia E."/>
            <person name="Garrido N."/>
            <person name="Medina M.J."/>
            <person name="Villalon P."/>
            <person name="Ramirez-Arocha A.C."/>
            <person name="Jimenez P."/>
            <person name="Cuesta I."/>
            <person name="Valdezate S."/>
        </authorList>
    </citation>
    <scope>NUCLEOTIDE SEQUENCE [LARGE SCALE GENOMIC DNA]</scope>
    <source>
        <strain evidence="3 4">CNM20110626</strain>
    </source>
</reference>
<name>A0A6P1CZ16_9NOCA</name>
<feature type="non-terminal residue" evidence="3">
    <location>
        <position position="174"/>
    </location>
</feature>
<feature type="non-terminal residue" evidence="3">
    <location>
        <position position="1"/>
    </location>
</feature>
<sequence length="174" mass="19105">GLEELTLEAPVLPPEEGALELQVLVDRADETGRRHFTFHYRIAGDGDDSWVRNASGILSGERPATEPLLDRLRAEPWPPSDAESVDPEWIPRHIEAASGLEYSGSFRSTERAWRRGDTVFAEVALDESIDPGGFTLHPGLMDAVGHAGLACLMWPEHGGDPEIGKLLFRWGGAR</sequence>
<dbReference type="InterPro" id="IPR049551">
    <property type="entry name" value="PKS_DH_C"/>
</dbReference>
<dbReference type="InterPro" id="IPR049900">
    <property type="entry name" value="PKS_mFAS_DH"/>
</dbReference>
<comment type="caution">
    <text evidence="1">Lacks conserved residue(s) required for the propagation of feature annotation.</text>
</comment>